<feature type="compositionally biased region" description="Acidic residues" evidence="9">
    <location>
        <begin position="53"/>
        <end position="65"/>
    </location>
</feature>
<comment type="similarity">
    <text evidence="2">Belongs to the ESF2/ABP1 family.</text>
</comment>
<feature type="compositionally biased region" description="Basic and acidic residues" evidence="9">
    <location>
        <begin position="284"/>
        <end position="305"/>
    </location>
</feature>
<dbReference type="AlphaFoldDB" id="A0A1V6QN28"/>
<keyword evidence="11" id="KW-1185">Reference proteome</keyword>
<feature type="region of interest" description="Disordered" evidence="9">
    <location>
        <begin position="283"/>
        <end position="334"/>
    </location>
</feature>
<evidence type="ECO:0000256" key="3">
    <source>
        <dbReference type="ARBA" id="ARBA00013906"/>
    </source>
</evidence>
<feature type="compositionally biased region" description="Acidic residues" evidence="9">
    <location>
        <begin position="87"/>
        <end position="99"/>
    </location>
</feature>
<dbReference type="InterPro" id="IPR012677">
    <property type="entry name" value="Nucleotide-bd_a/b_plait_sf"/>
</dbReference>
<dbReference type="GO" id="GO:0005730">
    <property type="term" value="C:nucleolus"/>
    <property type="evidence" value="ECO:0007669"/>
    <property type="project" value="UniProtKB-SubCell"/>
</dbReference>
<evidence type="ECO:0000256" key="6">
    <source>
        <dbReference type="ARBA" id="ARBA00023242"/>
    </source>
</evidence>
<evidence type="ECO:0000256" key="5">
    <source>
        <dbReference type="ARBA" id="ARBA00022884"/>
    </source>
</evidence>
<evidence type="ECO:0000256" key="8">
    <source>
        <dbReference type="ARBA" id="ARBA00032634"/>
    </source>
</evidence>
<dbReference type="GO" id="GO:0000472">
    <property type="term" value="P:endonucleolytic cleavage to generate mature 5'-end of SSU-rRNA from (SSU-rRNA, 5.8S rRNA, LSU-rRNA)"/>
    <property type="evidence" value="ECO:0007669"/>
    <property type="project" value="TreeGrafter"/>
</dbReference>
<feature type="compositionally biased region" description="Basic residues" evidence="9">
    <location>
        <begin position="70"/>
        <end position="81"/>
    </location>
</feature>
<dbReference type="OrthoDB" id="287393at2759"/>
<feature type="region of interest" description="Disordered" evidence="9">
    <location>
        <begin position="1"/>
        <end position="99"/>
    </location>
</feature>
<evidence type="ECO:0000256" key="9">
    <source>
        <dbReference type="SAM" id="MobiDB-lite"/>
    </source>
</evidence>
<dbReference type="InterPro" id="IPR039119">
    <property type="entry name" value="ABT1/Esf2"/>
</dbReference>
<dbReference type="InterPro" id="IPR034353">
    <property type="entry name" value="ABT1/ESF2_RRM"/>
</dbReference>
<evidence type="ECO:0000256" key="2">
    <source>
        <dbReference type="ARBA" id="ARBA00005819"/>
    </source>
</evidence>
<evidence type="ECO:0000313" key="11">
    <source>
        <dbReference type="Proteomes" id="UP000191672"/>
    </source>
</evidence>
<evidence type="ECO:0000256" key="1">
    <source>
        <dbReference type="ARBA" id="ARBA00004604"/>
    </source>
</evidence>
<name>A0A1V6QN28_9EURO</name>
<dbReference type="PANTHER" id="PTHR12311">
    <property type="entry name" value="ACTIVATOR OF BASAL TRANSCRIPTION 1"/>
    <property type="match status" value="1"/>
</dbReference>
<keyword evidence="6" id="KW-0539">Nucleus</keyword>
<dbReference type="PANTHER" id="PTHR12311:SF7">
    <property type="entry name" value="ACTIVATOR OF BASAL TRANSCRIPTION 1"/>
    <property type="match status" value="1"/>
</dbReference>
<dbReference type="GO" id="GO:0003723">
    <property type="term" value="F:RNA binding"/>
    <property type="evidence" value="ECO:0007669"/>
    <property type="project" value="UniProtKB-KW"/>
</dbReference>
<organism evidence="10 11">
    <name type="scientific">Penicillium antarcticum</name>
    <dbReference type="NCBI Taxonomy" id="416450"/>
    <lineage>
        <taxon>Eukaryota</taxon>
        <taxon>Fungi</taxon>
        <taxon>Dikarya</taxon>
        <taxon>Ascomycota</taxon>
        <taxon>Pezizomycotina</taxon>
        <taxon>Eurotiomycetes</taxon>
        <taxon>Eurotiomycetidae</taxon>
        <taxon>Eurotiales</taxon>
        <taxon>Aspergillaceae</taxon>
        <taxon>Penicillium</taxon>
    </lineage>
</organism>
<evidence type="ECO:0000256" key="4">
    <source>
        <dbReference type="ARBA" id="ARBA00021800"/>
    </source>
</evidence>
<dbReference type="GO" id="GO:0000480">
    <property type="term" value="P:endonucleolytic cleavage in 5'-ETS of tricistronic rRNA transcript (SSU-rRNA, 5.8S rRNA, LSU-rRNA)"/>
    <property type="evidence" value="ECO:0007669"/>
    <property type="project" value="TreeGrafter"/>
</dbReference>
<comment type="caution">
    <text evidence="10">The sequence shown here is derived from an EMBL/GenBank/DDBJ whole genome shotgun (WGS) entry which is preliminary data.</text>
</comment>
<comment type="subcellular location">
    <subcellularLocation>
        <location evidence="1">Nucleus</location>
        <location evidence="1">Nucleolus</location>
    </subcellularLocation>
</comment>
<proteinExistence type="inferred from homology"/>
<sequence>MTTRTHNEFLDTAASDDETSDRGYDSEANVAESKGRAVKRRRTAETQDFFGVESDEDDSNEDLEEEQTRGKGKGKSRKQAKTKQDAENDEEDSNDDEADQDSAFLEAAAKIARTKALQPTEKKPKLANGKPPKKNKTGVIYLSSLPPYLKPFALKGMLEQRGFEPITKIFLAPLLPSAAGNRRKSNKRKTYTDGWVEFASKKTAKICAETLNAHIVGGKKGGWYHDDVWNMKYLRGFKWADLMEQVQRERSEREARQRIEDSRAKKEEKMFVAGVESGRVADGMARKNEEKARRRLEESAKKDEVTEVSQKKIAQPVRRRFQQSEVVQGSKEGAVADDTKRVLGKIF</sequence>
<accession>A0A1V6QN28</accession>
<protein>
    <recommendedName>
        <fullName evidence="3">Pre-rRNA-processing protein ESF2</fullName>
    </recommendedName>
    <alternativeName>
        <fullName evidence="8">18S rRNA factor 2</fullName>
    </alternativeName>
    <alternativeName>
        <fullName evidence="4">Pre-rRNA-processing protein esf2</fullName>
    </alternativeName>
</protein>
<comment type="function">
    <text evidence="7">Involved in the small subunit (SSU) processome assembly and function, and in the 18S rRNA synthesis. Required for the early cleavages at sites A0, A1 and A2.</text>
</comment>
<evidence type="ECO:0000313" key="10">
    <source>
        <dbReference type="EMBL" id="OQD90639.1"/>
    </source>
</evidence>
<dbReference type="GO" id="GO:0000447">
    <property type="term" value="P:endonucleolytic cleavage in ITS1 to separate SSU-rRNA from 5.8S rRNA and LSU-rRNA from tricistronic rRNA transcript (SSU-rRNA, 5.8S rRNA, LSU-rRNA)"/>
    <property type="evidence" value="ECO:0007669"/>
    <property type="project" value="TreeGrafter"/>
</dbReference>
<dbReference type="SUPFAM" id="SSF54928">
    <property type="entry name" value="RNA-binding domain, RBD"/>
    <property type="match status" value="1"/>
</dbReference>
<keyword evidence="5" id="KW-0694">RNA-binding</keyword>
<dbReference type="EMBL" id="MDYN01000001">
    <property type="protein sequence ID" value="OQD90639.1"/>
    <property type="molecule type" value="Genomic_DNA"/>
</dbReference>
<feature type="region of interest" description="Disordered" evidence="9">
    <location>
        <begin position="113"/>
        <end position="136"/>
    </location>
</feature>
<dbReference type="Proteomes" id="UP000191672">
    <property type="component" value="Unassembled WGS sequence"/>
</dbReference>
<evidence type="ECO:0000256" key="7">
    <source>
        <dbReference type="ARBA" id="ARBA00025024"/>
    </source>
</evidence>
<dbReference type="InterPro" id="IPR035979">
    <property type="entry name" value="RBD_domain_sf"/>
</dbReference>
<dbReference type="Gene3D" id="3.30.70.330">
    <property type="match status" value="1"/>
</dbReference>
<gene>
    <name evidence="10" type="ORF">PENANT_c001G09268</name>
</gene>
<dbReference type="STRING" id="416450.A0A1V6QN28"/>
<dbReference type="GO" id="GO:0034462">
    <property type="term" value="P:small-subunit processome assembly"/>
    <property type="evidence" value="ECO:0007669"/>
    <property type="project" value="TreeGrafter"/>
</dbReference>
<reference evidence="11" key="1">
    <citation type="journal article" date="2017" name="Nat. Microbiol.">
        <title>Global analysis of biosynthetic gene clusters reveals vast potential of secondary metabolite production in Penicillium species.</title>
        <authorList>
            <person name="Nielsen J.C."/>
            <person name="Grijseels S."/>
            <person name="Prigent S."/>
            <person name="Ji B."/>
            <person name="Dainat J."/>
            <person name="Nielsen K.F."/>
            <person name="Frisvad J.C."/>
            <person name="Workman M."/>
            <person name="Nielsen J."/>
        </authorList>
    </citation>
    <scope>NUCLEOTIDE SEQUENCE [LARGE SCALE GENOMIC DNA]</scope>
    <source>
        <strain evidence="11">IBT 31811</strain>
    </source>
</reference>
<dbReference type="CDD" id="cd12263">
    <property type="entry name" value="RRM_ABT1_like"/>
    <property type="match status" value="1"/>
</dbReference>